<dbReference type="InterPro" id="IPR036779">
    <property type="entry name" value="LysM_dom_sf"/>
</dbReference>
<dbReference type="Pfam" id="PF01476">
    <property type="entry name" value="LysM"/>
    <property type="match status" value="2"/>
</dbReference>
<evidence type="ECO:0000256" key="2">
    <source>
        <dbReference type="ARBA" id="ARBA00023026"/>
    </source>
</evidence>
<dbReference type="SMART" id="SM00257">
    <property type="entry name" value="LysM"/>
    <property type="match status" value="2"/>
</dbReference>
<dbReference type="GO" id="GO:0008061">
    <property type="term" value="F:chitin binding"/>
    <property type="evidence" value="ECO:0007669"/>
    <property type="project" value="UniProtKB-KW"/>
</dbReference>
<dbReference type="InterPro" id="IPR018392">
    <property type="entry name" value="LysM"/>
</dbReference>
<keyword evidence="5" id="KW-1185">Reference proteome</keyword>
<feature type="domain" description="LysM" evidence="3">
    <location>
        <begin position="150"/>
        <end position="196"/>
    </location>
</feature>
<keyword evidence="2" id="KW-0843">Virulence</keyword>
<dbReference type="EMBL" id="JASNWA010000009">
    <property type="protein sequence ID" value="KAK3169509.1"/>
    <property type="molecule type" value="Genomic_DNA"/>
</dbReference>
<evidence type="ECO:0000256" key="1">
    <source>
        <dbReference type="ARBA" id="ARBA00022669"/>
    </source>
</evidence>
<dbReference type="InterPro" id="IPR052210">
    <property type="entry name" value="LysM1-like"/>
</dbReference>
<sequence length="199" mass="21078">MCEDIEGDYSVTASQLMTWNTWLASNCDTNLYANLLSNETRPVCVGVNASEPIGSVTSGPTKTPSQTATLTGTKTALMGPTASGKAAGCKLYYTVQSGDSCTNIETTYGISFAQFYAWNPSSMFMVRRSATATAAAPGPTQSGIASDCDQYYTIASGDSCAKIESQYNDTFAELYSWNPAIGNNCQNLWVGYAVCVGVS</sequence>
<dbReference type="PROSITE" id="PS51782">
    <property type="entry name" value="LYSM"/>
    <property type="match status" value="2"/>
</dbReference>
<dbReference type="Proteomes" id="UP001276659">
    <property type="component" value="Unassembled WGS sequence"/>
</dbReference>
<dbReference type="SUPFAM" id="SSF54106">
    <property type="entry name" value="LysM domain"/>
    <property type="match status" value="2"/>
</dbReference>
<organism evidence="4 5">
    <name type="scientific">Lepraria neglecta</name>
    <dbReference type="NCBI Taxonomy" id="209136"/>
    <lineage>
        <taxon>Eukaryota</taxon>
        <taxon>Fungi</taxon>
        <taxon>Dikarya</taxon>
        <taxon>Ascomycota</taxon>
        <taxon>Pezizomycotina</taxon>
        <taxon>Lecanoromycetes</taxon>
        <taxon>OSLEUM clade</taxon>
        <taxon>Lecanoromycetidae</taxon>
        <taxon>Lecanorales</taxon>
        <taxon>Lecanorineae</taxon>
        <taxon>Stereocaulaceae</taxon>
        <taxon>Lepraria</taxon>
    </lineage>
</organism>
<reference evidence="4" key="1">
    <citation type="submission" date="2022-11" db="EMBL/GenBank/DDBJ databases">
        <title>Chromosomal genome sequence assembly and mating type (MAT) locus characterization of the leprose asexual lichenized fungus Lepraria neglecta (Nyl.) Erichsen.</title>
        <authorList>
            <person name="Allen J.L."/>
            <person name="Pfeffer B."/>
        </authorList>
    </citation>
    <scope>NUCLEOTIDE SEQUENCE</scope>
    <source>
        <strain evidence="4">Allen 5258</strain>
    </source>
</reference>
<evidence type="ECO:0000259" key="3">
    <source>
        <dbReference type="PROSITE" id="PS51782"/>
    </source>
</evidence>
<gene>
    <name evidence="4" type="ORF">OEA41_008893</name>
</gene>
<evidence type="ECO:0000313" key="5">
    <source>
        <dbReference type="Proteomes" id="UP001276659"/>
    </source>
</evidence>
<keyword evidence="1" id="KW-0147">Chitin-binding</keyword>
<dbReference type="CDD" id="cd00118">
    <property type="entry name" value="LysM"/>
    <property type="match status" value="2"/>
</dbReference>
<dbReference type="AlphaFoldDB" id="A0AAE0DHA8"/>
<dbReference type="Gene3D" id="3.10.350.10">
    <property type="entry name" value="LysM domain"/>
    <property type="match status" value="3"/>
</dbReference>
<name>A0AAE0DHA8_9LECA</name>
<comment type="caution">
    <text evidence="4">The sequence shown here is derived from an EMBL/GenBank/DDBJ whole genome shotgun (WGS) entry which is preliminary data.</text>
</comment>
<feature type="domain" description="LysM" evidence="3">
    <location>
        <begin position="91"/>
        <end position="148"/>
    </location>
</feature>
<accession>A0AAE0DHA8</accession>
<protein>
    <recommendedName>
        <fullName evidence="3">LysM domain-containing protein</fullName>
    </recommendedName>
</protein>
<dbReference type="PANTHER" id="PTHR34997">
    <property type="entry name" value="AM15"/>
    <property type="match status" value="1"/>
</dbReference>
<dbReference type="PANTHER" id="PTHR34997:SF1">
    <property type="entry name" value="PEPTIDOGLYCAN-BINDING LYSIN DOMAIN"/>
    <property type="match status" value="1"/>
</dbReference>
<evidence type="ECO:0000313" key="4">
    <source>
        <dbReference type="EMBL" id="KAK3169509.1"/>
    </source>
</evidence>
<proteinExistence type="predicted"/>